<dbReference type="EMBL" id="JAIWYP010000002">
    <property type="protein sequence ID" value="KAH3872444.1"/>
    <property type="molecule type" value="Genomic_DNA"/>
</dbReference>
<dbReference type="Gene3D" id="2.130.10.10">
    <property type="entry name" value="YVTN repeat-like/Quinoprotein amine dehydrogenase"/>
    <property type="match status" value="2"/>
</dbReference>
<dbReference type="InterPro" id="IPR036322">
    <property type="entry name" value="WD40_repeat_dom_sf"/>
</dbReference>
<dbReference type="PANTHER" id="PTHR47822:SF3">
    <property type="entry name" value="ANAPHASE-PROMOTING COMPLEX SUBUNIT 4-LIKE WD40 DOMAIN-CONTAINING PROTEIN"/>
    <property type="match status" value="1"/>
</dbReference>
<comment type="caution">
    <text evidence="3">The sequence shown here is derived from an EMBL/GenBank/DDBJ whole genome shotgun (WGS) entry which is preliminary data.</text>
</comment>
<dbReference type="AlphaFoldDB" id="A0A9D4RL79"/>
<dbReference type="Pfam" id="PF00400">
    <property type="entry name" value="WD40"/>
    <property type="match status" value="2"/>
</dbReference>
<name>A0A9D4RL79_DREPO</name>
<feature type="domain" description="Anaphase-promoting complex subunit 4-like WD40" evidence="2">
    <location>
        <begin position="38"/>
        <end position="94"/>
    </location>
</feature>
<dbReference type="SUPFAM" id="SSF50978">
    <property type="entry name" value="WD40 repeat-like"/>
    <property type="match status" value="1"/>
</dbReference>
<reference evidence="3" key="1">
    <citation type="journal article" date="2019" name="bioRxiv">
        <title>The Genome of the Zebra Mussel, Dreissena polymorpha: A Resource for Invasive Species Research.</title>
        <authorList>
            <person name="McCartney M.A."/>
            <person name="Auch B."/>
            <person name="Kono T."/>
            <person name="Mallez S."/>
            <person name="Zhang Y."/>
            <person name="Obille A."/>
            <person name="Becker A."/>
            <person name="Abrahante J.E."/>
            <person name="Garbe J."/>
            <person name="Badalamenti J.P."/>
            <person name="Herman A."/>
            <person name="Mangelson H."/>
            <person name="Liachko I."/>
            <person name="Sullivan S."/>
            <person name="Sone E.D."/>
            <person name="Koren S."/>
            <person name="Silverstein K.A.T."/>
            <person name="Beckman K.B."/>
            <person name="Gohl D.M."/>
        </authorList>
    </citation>
    <scope>NUCLEOTIDE SEQUENCE</scope>
    <source>
        <strain evidence="3">Duluth1</strain>
        <tissue evidence="3">Whole animal</tissue>
    </source>
</reference>
<keyword evidence="1" id="KW-0853">WD repeat</keyword>
<evidence type="ECO:0000313" key="4">
    <source>
        <dbReference type="Proteomes" id="UP000828390"/>
    </source>
</evidence>
<dbReference type="InterPro" id="IPR015943">
    <property type="entry name" value="WD40/YVTN_repeat-like_dom_sf"/>
</dbReference>
<keyword evidence="4" id="KW-1185">Reference proteome</keyword>
<dbReference type="PANTHER" id="PTHR47822">
    <property type="entry name" value="CARBOHYDRATE BINDING DOMAIN CONTAINING PROTEIN"/>
    <property type="match status" value="1"/>
</dbReference>
<accession>A0A9D4RL79</accession>
<proteinExistence type="predicted"/>
<evidence type="ECO:0000313" key="3">
    <source>
        <dbReference type="EMBL" id="KAH3872444.1"/>
    </source>
</evidence>
<dbReference type="Pfam" id="PF12894">
    <property type="entry name" value="ANAPC4_WD40"/>
    <property type="match status" value="1"/>
</dbReference>
<sequence length="374" mass="41838">MARRRLELAIQAGQSIAKGKEYPEKFSRVSVDHNITLEKEVGGVYSLQYSFDGKFLAIGCGNGTIRLFDTATGVKLPDIRKSRYGGFPIMCLRFHPKNPSIIYAGTSEGQILSCDISDFVHDGSPHDLQHVQSDKDERWHEIIRERKGSAKNEINCLDFDYTYTRYATAGKDLSIRIYDAATNQELSEYTGYDNTKDPTEQQFSGCAQRVFALRWHPEHDDVFITGGWDRQLKIWDSRNHDGVRRTIHGPHICGDALDLKGNKILTGSYVGKDALQIWNYSTDYATDRKQRPQEVHFPAGEKGPFLYAAQFCDNNVVLAGGSGTNSAKAINSETNEVLGEVKFDHPVQALDTVWGGRLFAVGDGGRSLKMCSLK</sequence>
<organism evidence="3 4">
    <name type="scientific">Dreissena polymorpha</name>
    <name type="common">Zebra mussel</name>
    <name type="synonym">Mytilus polymorpha</name>
    <dbReference type="NCBI Taxonomy" id="45954"/>
    <lineage>
        <taxon>Eukaryota</taxon>
        <taxon>Metazoa</taxon>
        <taxon>Spiralia</taxon>
        <taxon>Lophotrochozoa</taxon>
        <taxon>Mollusca</taxon>
        <taxon>Bivalvia</taxon>
        <taxon>Autobranchia</taxon>
        <taxon>Heteroconchia</taxon>
        <taxon>Euheterodonta</taxon>
        <taxon>Imparidentia</taxon>
        <taxon>Neoheterodontei</taxon>
        <taxon>Myida</taxon>
        <taxon>Dreissenoidea</taxon>
        <taxon>Dreissenidae</taxon>
        <taxon>Dreissena</taxon>
    </lineage>
</organism>
<dbReference type="PROSITE" id="PS50082">
    <property type="entry name" value="WD_REPEATS_2"/>
    <property type="match status" value="1"/>
</dbReference>
<evidence type="ECO:0000259" key="2">
    <source>
        <dbReference type="Pfam" id="PF12894"/>
    </source>
</evidence>
<reference evidence="3" key="2">
    <citation type="submission" date="2020-11" db="EMBL/GenBank/DDBJ databases">
        <authorList>
            <person name="McCartney M.A."/>
            <person name="Auch B."/>
            <person name="Kono T."/>
            <person name="Mallez S."/>
            <person name="Becker A."/>
            <person name="Gohl D.M."/>
            <person name="Silverstein K.A.T."/>
            <person name="Koren S."/>
            <person name="Bechman K.B."/>
            <person name="Herman A."/>
            <person name="Abrahante J.E."/>
            <person name="Garbe J."/>
        </authorList>
    </citation>
    <scope>NUCLEOTIDE SEQUENCE</scope>
    <source>
        <strain evidence="3">Duluth1</strain>
        <tissue evidence="3">Whole animal</tissue>
    </source>
</reference>
<gene>
    <name evidence="3" type="ORF">DPMN_035660</name>
</gene>
<dbReference type="InterPro" id="IPR024977">
    <property type="entry name" value="Apc4-like_WD40_dom"/>
</dbReference>
<protein>
    <recommendedName>
        <fullName evidence="2">Anaphase-promoting complex subunit 4-like WD40 domain-containing protein</fullName>
    </recommendedName>
</protein>
<evidence type="ECO:0000256" key="1">
    <source>
        <dbReference type="PROSITE-ProRule" id="PRU00221"/>
    </source>
</evidence>
<feature type="repeat" description="WD" evidence="1">
    <location>
        <begin position="203"/>
        <end position="245"/>
    </location>
</feature>
<dbReference type="OrthoDB" id="427030at2759"/>
<dbReference type="Proteomes" id="UP000828390">
    <property type="component" value="Unassembled WGS sequence"/>
</dbReference>
<dbReference type="SMART" id="SM00320">
    <property type="entry name" value="WD40"/>
    <property type="match status" value="5"/>
</dbReference>
<dbReference type="InterPro" id="IPR001680">
    <property type="entry name" value="WD40_rpt"/>
</dbReference>
<dbReference type="PROSITE" id="PS50294">
    <property type="entry name" value="WD_REPEATS_REGION"/>
    <property type="match status" value="1"/>
</dbReference>